<name>E0UJA9_GLOV7</name>
<proteinExistence type="inferred from homology"/>
<dbReference type="PANTHER" id="PTHR35527">
    <property type="entry name" value="CHOLOYLGLYCINE HYDROLASE"/>
    <property type="match status" value="1"/>
</dbReference>
<dbReference type="PANTHER" id="PTHR35527:SF2">
    <property type="entry name" value="HYDROLASE"/>
    <property type="match status" value="1"/>
</dbReference>
<dbReference type="EMBL" id="CP002198">
    <property type="protein sequence ID" value="ADN15812.1"/>
    <property type="molecule type" value="Genomic_DNA"/>
</dbReference>
<reference evidence="5" key="1">
    <citation type="journal article" date="2011" name="MBio">
        <title>Novel metabolic attributes of the genus Cyanothece, comprising a group of unicellular nitrogen-fixing Cyanobacteria.</title>
        <authorList>
            <person name="Bandyopadhyay A."/>
            <person name="Elvitigala T."/>
            <person name="Welsh E."/>
            <person name="Stockel J."/>
            <person name="Liberton M."/>
            <person name="Min H."/>
            <person name="Sherman L.A."/>
            <person name="Pakrasi H.B."/>
        </authorList>
    </citation>
    <scope>NUCLEOTIDE SEQUENCE [LARGE SCALE GENOMIC DNA]</scope>
    <source>
        <strain evidence="5">PCC 7822</strain>
    </source>
</reference>
<dbReference type="GO" id="GO:0016787">
    <property type="term" value="F:hydrolase activity"/>
    <property type="evidence" value="ECO:0007669"/>
    <property type="project" value="UniProtKB-KW"/>
</dbReference>
<dbReference type="Gene3D" id="3.60.60.10">
    <property type="entry name" value="Penicillin V Acylase, Chain A"/>
    <property type="match status" value="1"/>
</dbReference>
<keyword evidence="5" id="KW-1185">Reference proteome</keyword>
<dbReference type="Proteomes" id="UP000008206">
    <property type="component" value="Chromosome"/>
</dbReference>
<dbReference type="InterPro" id="IPR029055">
    <property type="entry name" value="Ntn_hydrolases_N"/>
</dbReference>
<evidence type="ECO:0000256" key="1">
    <source>
        <dbReference type="ARBA" id="ARBA00006625"/>
    </source>
</evidence>
<dbReference type="HOGENOM" id="CLU_045206_0_1_3"/>
<comment type="similarity">
    <text evidence="1">Belongs to the peptidase C59 family.</text>
</comment>
<dbReference type="KEGG" id="cyj:Cyan7822_3881"/>
<dbReference type="CDD" id="cd01902">
    <property type="entry name" value="Ntn_CGH"/>
    <property type="match status" value="1"/>
</dbReference>
<feature type="domain" description="Choloylglycine hydrolase/NAAA C-terminal" evidence="3">
    <location>
        <begin position="13"/>
        <end position="298"/>
    </location>
</feature>
<dbReference type="RefSeq" id="WP_013323880.1">
    <property type="nucleotide sequence ID" value="NC_014501.1"/>
</dbReference>
<protein>
    <submittedName>
        <fullName evidence="4">Choloylglycine hydrolase</fullName>
    </submittedName>
</protein>
<organism evidence="4 5">
    <name type="scientific">Gloeothece verrucosa (strain PCC 7822)</name>
    <name type="common">Cyanothece sp. (strain PCC 7822)</name>
    <dbReference type="NCBI Taxonomy" id="497965"/>
    <lineage>
        <taxon>Bacteria</taxon>
        <taxon>Bacillati</taxon>
        <taxon>Cyanobacteriota</taxon>
        <taxon>Cyanophyceae</taxon>
        <taxon>Oscillatoriophycideae</taxon>
        <taxon>Chroococcales</taxon>
        <taxon>Aphanothecaceae</taxon>
        <taxon>Gloeothece</taxon>
        <taxon>Gloeothece verrucosa</taxon>
    </lineage>
</organism>
<accession>E0UJA9</accession>
<keyword evidence="2 4" id="KW-0378">Hydrolase</keyword>
<dbReference type="SUPFAM" id="SSF56235">
    <property type="entry name" value="N-terminal nucleophile aminohydrolases (Ntn hydrolases)"/>
    <property type="match status" value="1"/>
</dbReference>
<gene>
    <name evidence="4" type="ordered locus">Cyan7822_3881</name>
</gene>
<dbReference type="Pfam" id="PF02275">
    <property type="entry name" value="CBAH"/>
    <property type="match status" value="1"/>
</dbReference>
<evidence type="ECO:0000313" key="5">
    <source>
        <dbReference type="Proteomes" id="UP000008206"/>
    </source>
</evidence>
<dbReference type="eggNOG" id="COG3049">
    <property type="taxonomic scope" value="Bacteria"/>
</dbReference>
<dbReference type="OrthoDB" id="9794717at2"/>
<sequence>MCTRVVYLGKDKQTGKDMILTGRNMDWTSDEMMENSNLWAFDKDIERNGAAGPDPIQWTSQYKTVVTSYHDGAVSDGINEAGLVANMNYLTETKFPEQAEGRKSLAVSAWVQYVLENYATVAEAVKDLEKEPFYIVSAAPPGRPPNEVATTHLSISDASGDSAIFQYIEGKLNIHHNREYQVMTNSPIYEKQLALNEYWERIGGMTMLPGTNRSEDRFVRASFYINAIPQKTDIDQAIAAVFSVIRNASVPLNISTSTQPIISCTRWRTVADSTNKRYFFESAYAPYVVWVNLADLKFEDNKKAKNLVLKTNKFIAGDVTELLEPADPFEFRTE</sequence>
<dbReference type="InterPro" id="IPR029132">
    <property type="entry name" value="CBAH/NAAA_C"/>
</dbReference>
<dbReference type="AlphaFoldDB" id="E0UJA9"/>
<evidence type="ECO:0000259" key="3">
    <source>
        <dbReference type="Pfam" id="PF02275"/>
    </source>
</evidence>
<evidence type="ECO:0000313" key="4">
    <source>
        <dbReference type="EMBL" id="ADN15812.1"/>
    </source>
</evidence>
<dbReference type="InterPro" id="IPR052193">
    <property type="entry name" value="Peptidase_C59"/>
</dbReference>
<evidence type="ECO:0000256" key="2">
    <source>
        <dbReference type="ARBA" id="ARBA00022801"/>
    </source>
</evidence>